<dbReference type="Proteomes" id="UP000244896">
    <property type="component" value="Chromosome"/>
</dbReference>
<keyword evidence="1" id="KW-0004">4Fe-4S</keyword>
<evidence type="ECO:0000256" key="5">
    <source>
        <dbReference type="ARBA" id="ARBA00023014"/>
    </source>
</evidence>
<dbReference type="Pfam" id="PF12831">
    <property type="entry name" value="FAD_oxidored"/>
    <property type="match status" value="2"/>
</dbReference>
<evidence type="ECO:0000256" key="2">
    <source>
        <dbReference type="ARBA" id="ARBA00022723"/>
    </source>
</evidence>
<dbReference type="InterPro" id="IPR036188">
    <property type="entry name" value="FAD/NAD-bd_sf"/>
</dbReference>
<organism evidence="6 7">
    <name type="scientific">Ereboglobus luteus</name>
    <dbReference type="NCBI Taxonomy" id="1796921"/>
    <lineage>
        <taxon>Bacteria</taxon>
        <taxon>Pseudomonadati</taxon>
        <taxon>Verrucomicrobiota</taxon>
        <taxon>Opitutia</taxon>
        <taxon>Opitutales</taxon>
        <taxon>Opitutaceae</taxon>
        <taxon>Ereboglobus</taxon>
    </lineage>
</organism>
<dbReference type="PRINTS" id="PR00411">
    <property type="entry name" value="PNDRDTASEI"/>
</dbReference>
<evidence type="ECO:0000313" key="6">
    <source>
        <dbReference type="EMBL" id="AWI08923.1"/>
    </source>
</evidence>
<keyword evidence="4" id="KW-0408">Iron</keyword>
<evidence type="ECO:0000313" key="7">
    <source>
        <dbReference type="Proteomes" id="UP000244896"/>
    </source>
</evidence>
<keyword evidence="3" id="KW-0560">Oxidoreductase</keyword>
<evidence type="ECO:0000256" key="1">
    <source>
        <dbReference type="ARBA" id="ARBA00022485"/>
    </source>
</evidence>
<keyword evidence="2" id="KW-0479">Metal-binding</keyword>
<dbReference type="EMBL" id="CP023004">
    <property type="protein sequence ID" value="AWI08923.1"/>
    <property type="molecule type" value="Genomic_DNA"/>
</dbReference>
<evidence type="ECO:0000256" key="3">
    <source>
        <dbReference type="ARBA" id="ARBA00023002"/>
    </source>
</evidence>
<evidence type="ECO:0000256" key="4">
    <source>
        <dbReference type="ARBA" id="ARBA00023004"/>
    </source>
</evidence>
<dbReference type="GO" id="GO:0016491">
    <property type="term" value="F:oxidoreductase activity"/>
    <property type="evidence" value="ECO:0007669"/>
    <property type="project" value="UniProtKB-KW"/>
</dbReference>
<keyword evidence="7" id="KW-1185">Reference proteome</keyword>
<accession>A0A2U8E230</accession>
<sequence length="459" mass="49138">MDSHWSPPIVPNAIKKRTTPIITMTDSVNNLSRRTFLQTGLGAGAVAWASIAFGAKSVSGKNALPGALERQSASTQFLENEVDVLVVGGGTAGHVAAIQAARAGAKTLLVERSSMLGGTMTLGGVAWPGIFHAWGKQIIGGFGWELVKKAAEFDGDPIPDFTVPYEGRKHWQHQIRINQHLYALLAEEAVLGAGAELCYYEFPAGIRAEPDGWIVATAGPGVCRTIRARQLVDATGGADIAGMAGLARLRENETQPGSILYKTGSGFIPGRDKTRAIYVHGADSSSALTRTRDNQQARSSVLKRLRAIKEKTPEKAKLTHLQPEVSIRESWRIDAEYNVTVDDYRSGRKFPDAVCNAFYPVDLHTKTGVRPEQLSEGTVPTIPRRALIPKGGKNILVAGRSVGSDRLANSGFRVQAPCMAMGQAAGAIAVLAARKKCQPIDVPFGEVRALLEQHGAIVP</sequence>
<dbReference type="SUPFAM" id="SSF51905">
    <property type="entry name" value="FAD/NAD(P)-binding domain"/>
    <property type="match status" value="1"/>
</dbReference>
<dbReference type="GO" id="GO:0046872">
    <property type="term" value="F:metal ion binding"/>
    <property type="evidence" value="ECO:0007669"/>
    <property type="project" value="UniProtKB-KW"/>
</dbReference>
<dbReference type="Gene3D" id="3.50.50.60">
    <property type="entry name" value="FAD/NAD(P)-binding domain"/>
    <property type="match status" value="1"/>
</dbReference>
<dbReference type="InterPro" id="IPR039650">
    <property type="entry name" value="HdrA-like"/>
</dbReference>
<dbReference type="PANTHER" id="PTHR43498:SF1">
    <property type="entry name" value="COB--COM HETERODISULFIDE REDUCTASE IRON-SULFUR SUBUNIT A"/>
    <property type="match status" value="1"/>
</dbReference>
<evidence type="ECO:0008006" key="8">
    <source>
        <dbReference type="Google" id="ProtNLM"/>
    </source>
</evidence>
<gene>
    <name evidence="6" type="ORF">CKA38_06350</name>
</gene>
<dbReference type="GO" id="GO:0051539">
    <property type="term" value="F:4 iron, 4 sulfur cluster binding"/>
    <property type="evidence" value="ECO:0007669"/>
    <property type="project" value="UniProtKB-KW"/>
</dbReference>
<protein>
    <recommendedName>
        <fullName evidence="8">FAD-dependent oxidoreductase</fullName>
    </recommendedName>
</protein>
<dbReference type="KEGG" id="elut:CKA38_06350"/>
<name>A0A2U8E230_9BACT</name>
<reference evidence="6 7" key="1">
    <citation type="journal article" date="2018" name="Syst. Appl. Microbiol.">
        <title>Ereboglobus luteus gen. nov. sp. nov. from cockroach guts, and new insights into the oxygen relationship of the genera Opitutus and Didymococcus (Verrucomicrobia: Opitutaceae).</title>
        <authorList>
            <person name="Tegtmeier D."/>
            <person name="Belitz A."/>
            <person name="Radek R."/>
            <person name="Heimerl T."/>
            <person name="Brune A."/>
        </authorList>
    </citation>
    <scope>NUCLEOTIDE SEQUENCE [LARGE SCALE GENOMIC DNA]</scope>
    <source>
        <strain evidence="6 7">Ho45</strain>
    </source>
</reference>
<dbReference type="OrthoDB" id="9777740at2"/>
<keyword evidence="5" id="KW-0411">Iron-sulfur</keyword>
<dbReference type="PROSITE" id="PS51318">
    <property type="entry name" value="TAT"/>
    <property type="match status" value="1"/>
</dbReference>
<dbReference type="PRINTS" id="PR00368">
    <property type="entry name" value="FADPNR"/>
</dbReference>
<proteinExistence type="predicted"/>
<dbReference type="AlphaFoldDB" id="A0A2U8E230"/>
<dbReference type="InterPro" id="IPR006311">
    <property type="entry name" value="TAT_signal"/>
</dbReference>
<dbReference type="PANTHER" id="PTHR43498">
    <property type="entry name" value="FERREDOXIN:COB-COM HETERODISULFIDE REDUCTASE SUBUNIT A"/>
    <property type="match status" value="1"/>
</dbReference>